<keyword evidence="2" id="KW-0418">Kinase</keyword>
<dbReference type="InterPro" id="IPR036393">
    <property type="entry name" value="AceGlu_kinase-like_sf"/>
</dbReference>
<evidence type="ECO:0000313" key="2">
    <source>
        <dbReference type="EMBL" id="ESS72603.1"/>
    </source>
</evidence>
<name>V5C793_9GAMM</name>
<dbReference type="InterPro" id="IPR001048">
    <property type="entry name" value="Asp/Glu/Uridylate_kinase"/>
</dbReference>
<dbReference type="Pfam" id="PF00696">
    <property type="entry name" value="AA_kinase"/>
    <property type="match status" value="1"/>
</dbReference>
<dbReference type="GO" id="GO:0016301">
    <property type="term" value="F:kinase activity"/>
    <property type="evidence" value="ECO:0007669"/>
    <property type="project" value="UniProtKB-KW"/>
</dbReference>
<organism evidence="2 3">
    <name type="scientific">Methyloglobulus morosus KoM1</name>
    <dbReference type="NCBI Taxonomy" id="1116472"/>
    <lineage>
        <taxon>Bacteria</taxon>
        <taxon>Pseudomonadati</taxon>
        <taxon>Pseudomonadota</taxon>
        <taxon>Gammaproteobacteria</taxon>
        <taxon>Methylococcales</taxon>
        <taxon>Methylococcaceae</taxon>
        <taxon>Methyloglobulus</taxon>
    </lineage>
</organism>
<reference evidence="2 3" key="1">
    <citation type="journal article" date="2013" name="Genome Announc.">
        <title>Draft Genome Sequence of the Methanotrophic Gammaproteobacterium Methyloglobulus morosus DSM 22980 Strain KoM1.</title>
        <authorList>
            <person name="Poehlein A."/>
            <person name="Deutzmann J.S."/>
            <person name="Daniel R."/>
            <person name="Simeonova D.D."/>
        </authorList>
    </citation>
    <scope>NUCLEOTIDE SEQUENCE [LARGE SCALE GENOMIC DNA]</scope>
    <source>
        <strain evidence="2 3">KoM1</strain>
    </source>
</reference>
<keyword evidence="3" id="KW-1185">Reference proteome</keyword>
<keyword evidence="2" id="KW-0808">Transferase</keyword>
<dbReference type="eggNOG" id="COG2054">
    <property type="taxonomic scope" value="Bacteria"/>
</dbReference>
<dbReference type="EMBL" id="AYLO01000051">
    <property type="protein sequence ID" value="ESS72603.1"/>
    <property type="molecule type" value="Genomic_DNA"/>
</dbReference>
<feature type="domain" description="Aspartate/glutamate/uridylate kinase" evidence="1">
    <location>
        <begin position="1"/>
        <end position="144"/>
    </location>
</feature>
<evidence type="ECO:0000313" key="3">
    <source>
        <dbReference type="Proteomes" id="UP000017842"/>
    </source>
</evidence>
<proteinExistence type="predicted"/>
<dbReference type="SUPFAM" id="SSF53633">
    <property type="entry name" value="Carbamate kinase-like"/>
    <property type="match status" value="1"/>
</dbReference>
<protein>
    <submittedName>
        <fullName evidence="2">Aspartate/glutamate/uridylate kinase</fullName>
    </submittedName>
</protein>
<dbReference type="Gene3D" id="3.40.1160.10">
    <property type="entry name" value="Acetylglutamate kinase-like"/>
    <property type="match status" value="1"/>
</dbReference>
<sequence length="186" mass="20728">MIVIKLGGSLTTSGKLQPCLDKIDEDYQGRAVVIVPGGGELADQVRKMQRQWQFGDRFAHRMAILAMQQMALLFKALKPCFTMAESIPELRVRTAQPGVSIWSPNVLELDKANISSTWDMTSDSLAAWLAKTLTADELILVKSVTIDADWDVLKLVQNQIVDVSFPEYIQQANFSLNIVNAEKFIS</sequence>
<dbReference type="STRING" id="1116472.MGMO_53c00620"/>
<gene>
    <name evidence="2" type="ORF">MGMO_53c00620</name>
</gene>
<dbReference type="PATRIC" id="fig|1116472.3.peg.1606"/>
<dbReference type="OrthoDB" id="8526978at2"/>
<dbReference type="RefSeq" id="WP_023494400.1">
    <property type="nucleotide sequence ID" value="NZ_AYLO01000051.1"/>
</dbReference>
<dbReference type="Proteomes" id="UP000017842">
    <property type="component" value="Unassembled WGS sequence"/>
</dbReference>
<evidence type="ECO:0000259" key="1">
    <source>
        <dbReference type="Pfam" id="PF00696"/>
    </source>
</evidence>
<accession>V5C793</accession>
<comment type="caution">
    <text evidence="2">The sequence shown here is derived from an EMBL/GenBank/DDBJ whole genome shotgun (WGS) entry which is preliminary data.</text>
</comment>
<dbReference type="AlphaFoldDB" id="V5C793"/>